<evidence type="ECO:0000256" key="1">
    <source>
        <dbReference type="ARBA" id="ARBA00004613"/>
    </source>
</evidence>
<dbReference type="PANTHER" id="PTHR13826:SF18">
    <property type="entry name" value="TREFOIL FACTOR 1"/>
    <property type="match status" value="1"/>
</dbReference>
<dbReference type="PANTHER" id="PTHR13826">
    <property type="entry name" value="INTESTINAL TREFOIL FACTOR-RELATED"/>
    <property type="match status" value="1"/>
</dbReference>
<dbReference type="PRINTS" id="PR00680">
    <property type="entry name" value="PTREFOIL"/>
</dbReference>
<keyword evidence="5" id="KW-0732">Signal</keyword>
<comment type="subcellular location">
    <subcellularLocation>
        <location evidence="1">Secreted</location>
    </subcellularLocation>
</comment>
<dbReference type="InterPro" id="IPR000519">
    <property type="entry name" value="P_trefoil_dom"/>
</dbReference>
<dbReference type="Gene3D" id="4.10.110.10">
    <property type="entry name" value="Spasmolytic Protein, domain 1"/>
    <property type="match status" value="1"/>
</dbReference>
<feature type="signal peptide" evidence="5">
    <location>
        <begin position="1"/>
        <end position="23"/>
    </location>
</feature>
<evidence type="ECO:0000256" key="2">
    <source>
        <dbReference type="ARBA" id="ARBA00022525"/>
    </source>
</evidence>
<organism evidence="7 8">
    <name type="scientific">Octodon degus</name>
    <name type="common">Degu</name>
    <name type="synonym">Sciurus degus</name>
    <dbReference type="NCBI Taxonomy" id="10160"/>
    <lineage>
        <taxon>Eukaryota</taxon>
        <taxon>Metazoa</taxon>
        <taxon>Chordata</taxon>
        <taxon>Craniata</taxon>
        <taxon>Vertebrata</taxon>
        <taxon>Euteleostomi</taxon>
        <taxon>Mammalia</taxon>
        <taxon>Eutheria</taxon>
        <taxon>Euarchontoglires</taxon>
        <taxon>Glires</taxon>
        <taxon>Rodentia</taxon>
        <taxon>Hystricomorpha</taxon>
        <taxon>Octodontidae</taxon>
        <taxon>Octodon</taxon>
    </lineage>
</organism>
<gene>
    <name evidence="8" type="primary">Tff1</name>
</gene>
<dbReference type="SUPFAM" id="SSF57492">
    <property type="entry name" value="Trefoil"/>
    <property type="match status" value="1"/>
</dbReference>
<feature type="disulfide bond" evidence="4">
    <location>
        <begin position="28"/>
        <end position="54"/>
    </location>
</feature>
<dbReference type="AlphaFoldDB" id="A0A6P6EH41"/>
<evidence type="ECO:0000259" key="6">
    <source>
        <dbReference type="PROSITE" id="PS51448"/>
    </source>
</evidence>
<dbReference type="PROSITE" id="PS51448">
    <property type="entry name" value="P_TREFOIL_2"/>
    <property type="match status" value="1"/>
</dbReference>
<evidence type="ECO:0000313" key="7">
    <source>
        <dbReference type="Proteomes" id="UP000515203"/>
    </source>
</evidence>
<dbReference type="FunFam" id="4.10.110.10:FF:000006">
    <property type="entry name" value="Trefoil factor 1"/>
    <property type="match status" value="1"/>
</dbReference>
<feature type="domain" description="P-type" evidence="6">
    <location>
        <begin position="26"/>
        <end position="69"/>
    </location>
</feature>
<evidence type="ECO:0000256" key="4">
    <source>
        <dbReference type="PROSITE-ProRule" id="PRU00779"/>
    </source>
</evidence>
<dbReference type="InParanoid" id="A0A6P6EH41"/>
<sequence length="83" mass="9385">MEHKVTFILAMVLMLVLSALVEGQTETCDVQAKARKNCGFSGITRKECEDRGCCFNNKVRGVPWCFHKQVVEAAEEEEEDCPF</sequence>
<evidence type="ECO:0000313" key="8">
    <source>
        <dbReference type="RefSeq" id="XP_023571645.1"/>
    </source>
</evidence>
<dbReference type="FunCoup" id="A0A6P6EH41">
    <property type="interactions" value="173"/>
</dbReference>
<dbReference type="GO" id="GO:0005615">
    <property type="term" value="C:extracellular space"/>
    <property type="evidence" value="ECO:0007669"/>
    <property type="project" value="TreeGrafter"/>
</dbReference>
<dbReference type="InterPro" id="IPR017994">
    <property type="entry name" value="P_trefoil_chordata"/>
</dbReference>
<proteinExistence type="predicted"/>
<feature type="disulfide bond" evidence="4">
    <location>
        <begin position="38"/>
        <end position="53"/>
    </location>
</feature>
<evidence type="ECO:0000256" key="5">
    <source>
        <dbReference type="SAM" id="SignalP"/>
    </source>
</evidence>
<dbReference type="GO" id="GO:0030277">
    <property type="term" value="P:maintenance of gastrointestinal epithelium"/>
    <property type="evidence" value="ECO:0007669"/>
    <property type="project" value="TreeGrafter"/>
</dbReference>
<dbReference type="InterPro" id="IPR017957">
    <property type="entry name" value="P_trefoil_CS"/>
</dbReference>
<dbReference type="CTD" id="7031"/>
<protein>
    <submittedName>
        <fullName evidence="8">Trefoil factor 1</fullName>
    </submittedName>
</protein>
<feature type="disulfide bond" evidence="4">
    <location>
        <begin position="48"/>
        <end position="65"/>
    </location>
</feature>
<evidence type="ECO:0000256" key="3">
    <source>
        <dbReference type="ARBA" id="ARBA00023157"/>
    </source>
</evidence>
<keyword evidence="7" id="KW-1185">Reference proteome</keyword>
<keyword evidence="3 4" id="KW-1015">Disulfide bond</keyword>
<dbReference type="Proteomes" id="UP000515203">
    <property type="component" value="Unplaced"/>
</dbReference>
<reference evidence="8" key="1">
    <citation type="submission" date="2025-08" db="UniProtKB">
        <authorList>
            <consortium name="RefSeq"/>
        </authorList>
    </citation>
    <scope>IDENTIFICATION</scope>
</reference>
<dbReference type="InterPro" id="IPR044913">
    <property type="entry name" value="P_trefoil_dom_sf"/>
</dbReference>
<accession>A0A6P6EH41</accession>
<name>A0A6P6EH41_OCTDE</name>
<dbReference type="SMART" id="SM00018">
    <property type="entry name" value="PD"/>
    <property type="match status" value="1"/>
</dbReference>
<dbReference type="CDD" id="cd00111">
    <property type="entry name" value="Trefoil"/>
    <property type="match status" value="1"/>
</dbReference>
<dbReference type="RefSeq" id="XP_023571645.1">
    <property type="nucleotide sequence ID" value="XM_023715877.1"/>
</dbReference>
<keyword evidence="2" id="KW-0964">Secreted</keyword>
<dbReference type="GeneID" id="111816941"/>
<dbReference type="Pfam" id="PF00088">
    <property type="entry name" value="Trefoil"/>
    <property type="match status" value="1"/>
</dbReference>
<feature type="chain" id="PRO_5027894768" evidence="5">
    <location>
        <begin position="24"/>
        <end position="83"/>
    </location>
</feature>
<dbReference type="OrthoDB" id="10051464at2759"/>
<dbReference type="PROSITE" id="PS00025">
    <property type="entry name" value="P_TREFOIL_1"/>
    <property type="match status" value="1"/>
</dbReference>